<gene>
    <name evidence="1" type="ORF">O6H91_03G051400</name>
</gene>
<dbReference type="Proteomes" id="UP001162992">
    <property type="component" value="Chromosome 3"/>
</dbReference>
<organism evidence="1 2">
    <name type="scientific">Diphasiastrum complanatum</name>
    <name type="common">Issler's clubmoss</name>
    <name type="synonym">Lycopodium complanatum</name>
    <dbReference type="NCBI Taxonomy" id="34168"/>
    <lineage>
        <taxon>Eukaryota</taxon>
        <taxon>Viridiplantae</taxon>
        <taxon>Streptophyta</taxon>
        <taxon>Embryophyta</taxon>
        <taxon>Tracheophyta</taxon>
        <taxon>Lycopodiopsida</taxon>
        <taxon>Lycopodiales</taxon>
        <taxon>Lycopodiaceae</taxon>
        <taxon>Lycopodioideae</taxon>
        <taxon>Diphasiastrum</taxon>
    </lineage>
</organism>
<reference evidence="2" key="1">
    <citation type="journal article" date="2024" name="Proc. Natl. Acad. Sci. U.S.A.">
        <title>Extraordinary preservation of gene collinearity over three hundred million years revealed in homosporous lycophytes.</title>
        <authorList>
            <person name="Li C."/>
            <person name="Wickell D."/>
            <person name="Kuo L.Y."/>
            <person name="Chen X."/>
            <person name="Nie B."/>
            <person name="Liao X."/>
            <person name="Peng D."/>
            <person name="Ji J."/>
            <person name="Jenkins J."/>
            <person name="Williams M."/>
            <person name="Shu S."/>
            <person name="Plott C."/>
            <person name="Barry K."/>
            <person name="Rajasekar S."/>
            <person name="Grimwood J."/>
            <person name="Han X."/>
            <person name="Sun S."/>
            <person name="Hou Z."/>
            <person name="He W."/>
            <person name="Dai G."/>
            <person name="Sun C."/>
            <person name="Schmutz J."/>
            <person name="Leebens-Mack J.H."/>
            <person name="Li F.W."/>
            <person name="Wang L."/>
        </authorList>
    </citation>
    <scope>NUCLEOTIDE SEQUENCE [LARGE SCALE GENOMIC DNA]</scope>
    <source>
        <strain evidence="2">cv. PW_Plant_1</strain>
    </source>
</reference>
<comment type="caution">
    <text evidence="1">The sequence shown here is derived from an EMBL/GenBank/DDBJ whole genome shotgun (WGS) entry which is preliminary data.</text>
</comment>
<sequence length="905" mass="100578">MKSYLLMPIGRIQHQLAGFRIRELKAVLARLGLPKQGKKQVLMDKILGVFMPQERQDTAIIGFRPETRFPSKHIVTREEAAKVIDDIYRKLRTLGAADLASAGKNEPSRSCSLALSEDEDEDTAWDKANIRCPCGSREHKSALLQCQCGVSQHMDCVVFPDKPAESAASQLPNPFYCDICRVDHGDPFCVTLMQPLLPTKLNMSLQTGEGSNPLQNIEKTFLLTRSDRELLHRPNHDLQVWCVLLNDKVPFRMHWPAHAELRVNGVSVRVCNRPGTQLLGLNGRDEGPGISVCTREGTNRISLSAYDARPFCIGVRIIRRRTVQQVLSLIPSVTEGELIEEALARVRRCFNGGNCQNMDDDDDSDLEVVAECVTLNLRCPISGSRIKIAGRFKPCVHMGCFDLKTFVELNQRARKWQCPICLKNYTLGDLIIDPLFSRITVTLKTYGEDVTEVEMKEGGIWRPKLEGEAKFREPWRLLDGSVFSGDCERKSKEQDSSLRLVKKEEQSPKQLKTSKTGLKRSLENVHIVKPRKVSKFVGSHSLLQKQMNSTALSQSHSATNCNEATALDNDGVIQETCAEYHISSTSEHPPMLPRLSEPACGLQIQNGVQAVNEKDALIPAGETENDHHWSRPIRGSSAFILNQVDPNKMPSVGIFSNRFPMNGSIHSQPPDADLFHGGPVPGQLSSPPDIVGNPMSVALESELMGDTEATVPTPFSGVVYDFFSNNAENLSNAISNHQMSNCEHSEQVASCSQHPSSLVLNLSDALTTVASNSETFNPSNFSQTYPSHEYQDAEEYVTNVPHLKAPLRFLFPSHPVKEITESNIHNDNLLCEEDPGWFSLSLGIGSSYQHLPEKTGSVATVNGGMRPLDLFRSNKRKEDISLTVTEQSPWDWNTHGIDDDGESSE</sequence>
<proteinExistence type="predicted"/>
<keyword evidence="2" id="KW-1185">Reference proteome</keyword>
<dbReference type="EMBL" id="CM055094">
    <property type="protein sequence ID" value="KAJ7561992.1"/>
    <property type="molecule type" value="Genomic_DNA"/>
</dbReference>
<name>A0ACC2E6T5_DIPCM</name>
<protein>
    <submittedName>
        <fullName evidence="1">Uncharacterized protein</fullName>
    </submittedName>
</protein>
<accession>A0ACC2E6T5</accession>
<evidence type="ECO:0000313" key="1">
    <source>
        <dbReference type="EMBL" id="KAJ7561992.1"/>
    </source>
</evidence>
<evidence type="ECO:0000313" key="2">
    <source>
        <dbReference type="Proteomes" id="UP001162992"/>
    </source>
</evidence>